<gene>
    <name evidence="1" type="ORF">HNY73_004990</name>
</gene>
<dbReference type="EMBL" id="JABXBU010000003">
    <property type="protein sequence ID" value="KAF8793521.1"/>
    <property type="molecule type" value="Genomic_DNA"/>
</dbReference>
<dbReference type="Proteomes" id="UP000807504">
    <property type="component" value="Unassembled WGS sequence"/>
</dbReference>
<reference evidence="1" key="2">
    <citation type="submission" date="2020-06" db="EMBL/GenBank/DDBJ databases">
        <authorList>
            <person name="Sheffer M."/>
        </authorList>
    </citation>
    <scope>NUCLEOTIDE SEQUENCE</scope>
</reference>
<protein>
    <submittedName>
        <fullName evidence="1">Uncharacterized protein</fullName>
    </submittedName>
</protein>
<reference evidence="1" key="1">
    <citation type="journal article" date="2020" name="bioRxiv">
        <title>Chromosome-level reference genome of the European wasp spider Argiope bruennichi: a resource for studies on range expansion and evolutionary adaptation.</title>
        <authorList>
            <person name="Sheffer M.M."/>
            <person name="Hoppe A."/>
            <person name="Krehenwinkel H."/>
            <person name="Uhl G."/>
            <person name="Kuss A.W."/>
            <person name="Jensen L."/>
            <person name="Jensen C."/>
            <person name="Gillespie R.G."/>
            <person name="Hoff K.J."/>
            <person name="Prost S."/>
        </authorList>
    </citation>
    <scope>NUCLEOTIDE SEQUENCE</scope>
</reference>
<evidence type="ECO:0000313" key="1">
    <source>
        <dbReference type="EMBL" id="KAF8793521.1"/>
    </source>
</evidence>
<dbReference type="InterPro" id="IPR021109">
    <property type="entry name" value="Peptidase_aspartic_dom_sf"/>
</dbReference>
<comment type="caution">
    <text evidence="1">The sequence shown here is derived from an EMBL/GenBank/DDBJ whole genome shotgun (WGS) entry which is preliminary data.</text>
</comment>
<sequence>MIDRVYLVQKIDILTTTVDIVVTGKVIPTKLIVLKNSKGNRSLLGTDFLRAAGIVLDLQKGLWYFSEAPHQSFNFIEPPADIKSLLVVPVAPHPCQLRENECTHLSDEIQFSAQKVREMFPNRGKTNSFHRTSNQPK</sequence>
<keyword evidence="2" id="KW-1185">Reference proteome</keyword>
<proteinExistence type="predicted"/>
<dbReference type="AlphaFoldDB" id="A0A8T0FQY7"/>
<evidence type="ECO:0000313" key="2">
    <source>
        <dbReference type="Proteomes" id="UP000807504"/>
    </source>
</evidence>
<accession>A0A8T0FQY7</accession>
<organism evidence="1 2">
    <name type="scientific">Argiope bruennichi</name>
    <name type="common">Wasp spider</name>
    <name type="synonym">Aranea bruennichi</name>
    <dbReference type="NCBI Taxonomy" id="94029"/>
    <lineage>
        <taxon>Eukaryota</taxon>
        <taxon>Metazoa</taxon>
        <taxon>Ecdysozoa</taxon>
        <taxon>Arthropoda</taxon>
        <taxon>Chelicerata</taxon>
        <taxon>Arachnida</taxon>
        <taxon>Araneae</taxon>
        <taxon>Araneomorphae</taxon>
        <taxon>Entelegynae</taxon>
        <taxon>Araneoidea</taxon>
        <taxon>Araneidae</taxon>
        <taxon>Argiope</taxon>
    </lineage>
</organism>
<name>A0A8T0FQY7_ARGBR</name>
<dbReference type="Gene3D" id="2.40.70.10">
    <property type="entry name" value="Acid Proteases"/>
    <property type="match status" value="1"/>
</dbReference>